<comment type="caution">
    <text evidence="1">The sequence shown here is derived from an EMBL/GenBank/DDBJ whole genome shotgun (WGS) entry which is preliminary data.</text>
</comment>
<accession>A0A0M9F4V1</accession>
<dbReference type="EMBL" id="JXCE01000007">
    <property type="protein sequence ID" value="KPA46158.1"/>
    <property type="molecule type" value="Genomic_DNA"/>
</dbReference>
<protein>
    <submittedName>
        <fullName evidence="1">Thiamin pyrophosphokinase-protein</fullName>
    </submittedName>
</protein>
<name>A0A0M9F4V1_FUSLA</name>
<sequence length="384" mass="43932">MPSTTTGPTTRRVVANETLYTSIAYANKYEWRQPADDVRRLFIDGVDELVGLVPENFAAAMIWDPELFSLPPPAFEGCSHRIIIIRTDFLPWQGGLPGTRTISDTIKCSMIAFEKLASDNSRIFPSLAHWSALNWEKREYSLLHLFHSQLRTISIPTPLRGFLGILTVGVHLNVYTRDRTTGDFRIWVAKRAIGRDLSYSGMLDQVVAGGVDPEDRIHEWLAPFKTLTREAKEETGLEVDKLTLNVFAPGTDTEPRRFIGTASRVSCVTFFDKKDWRAGELNEDQLEPGVRIIYDLEIMNDYCPQGNEPGIEKIMSMDSLQVRQSLLEEGRWKPNCGLVMLDFLVRHQIVNLQNDSHYDYIMRALRPELPFPFAHRWNECRAGW</sequence>
<dbReference type="SUPFAM" id="SSF55811">
    <property type="entry name" value="Nudix"/>
    <property type="match status" value="1"/>
</dbReference>
<keyword evidence="2" id="KW-1185">Reference proteome</keyword>
<gene>
    <name evidence="1" type="ORF">FLAG1_01014</name>
</gene>
<keyword evidence="1" id="KW-0808">Transferase</keyword>
<evidence type="ECO:0000313" key="2">
    <source>
        <dbReference type="Proteomes" id="UP000037904"/>
    </source>
</evidence>
<dbReference type="Gene3D" id="3.90.79.10">
    <property type="entry name" value="Nucleoside Triphosphate Pyrophosphohydrolase"/>
    <property type="match status" value="1"/>
</dbReference>
<keyword evidence="1" id="KW-0418">Kinase</keyword>
<dbReference type="Proteomes" id="UP000037904">
    <property type="component" value="Unassembled WGS sequence"/>
</dbReference>
<evidence type="ECO:0000313" key="1">
    <source>
        <dbReference type="EMBL" id="KPA46158.1"/>
    </source>
</evidence>
<dbReference type="InterPro" id="IPR015797">
    <property type="entry name" value="NUDIX_hydrolase-like_dom_sf"/>
</dbReference>
<dbReference type="AlphaFoldDB" id="A0A0M9F4V1"/>
<dbReference type="OrthoDB" id="10261522at2759"/>
<organism evidence="1 2">
    <name type="scientific">Fusarium langsethiae</name>
    <dbReference type="NCBI Taxonomy" id="179993"/>
    <lineage>
        <taxon>Eukaryota</taxon>
        <taxon>Fungi</taxon>
        <taxon>Dikarya</taxon>
        <taxon>Ascomycota</taxon>
        <taxon>Pezizomycotina</taxon>
        <taxon>Sordariomycetes</taxon>
        <taxon>Hypocreomycetidae</taxon>
        <taxon>Hypocreales</taxon>
        <taxon>Nectriaceae</taxon>
        <taxon>Fusarium</taxon>
    </lineage>
</organism>
<dbReference type="CDD" id="cd03676">
    <property type="entry name" value="NUDIX_Tnr3_like"/>
    <property type="match status" value="1"/>
</dbReference>
<dbReference type="GO" id="GO:0016301">
    <property type="term" value="F:kinase activity"/>
    <property type="evidence" value="ECO:0007669"/>
    <property type="project" value="UniProtKB-KW"/>
</dbReference>
<reference evidence="1 2" key="1">
    <citation type="submission" date="2015-04" db="EMBL/GenBank/DDBJ databases">
        <title>The draft genome sequence of Fusarium langsethiae, a T-2/HT-2 mycotoxin producer.</title>
        <authorList>
            <person name="Lysoe E."/>
            <person name="Divon H.H."/>
            <person name="Terzi V."/>
            <person name="Orru L."/>
            <person name="Lamontanara A."/>
            <person name="Kolseth A.-K."/>
            <person name="Frandsen R.J."/>
            <person name="Nielsen K."/>
            <person name="Thrane U."/>
        </authorList>
    </citation>
    <scope>NUCLEOTIDE SEQUENCE [LARGE SCALE GENOMIC DNA]</scope>
    <source>
        <strain evidence="1 2">Fl201059</strain>
    </source>
</reference>
<proteinExistence type="predicted"/>